<dbReference type="InterPro" id="IPR036875">
    <property type="entry name" value="Znf_CCHC_sf"/>
</dbReference>
<proteinExistence type="predicted"/>
<dbReference type="AlphaFoldDB" id="A0A811NUK5"/>
<evidence type="ECO:0000256" key="1">
    <source>
        <dbReference type="SAM" id="MobiDB-lite"/>
    </source>
</evidence>
<reference evidence="2" key="1">
    <citation type="submission" date="2020-10" db="EMBL/GenBank/DDBJ databases">
        <authorList>
            <person name="Han B."/>
            <person name="Lu T."/>
            <person name="Zhao Q."/>
            <person name="Huang X."/>
            <person name="Zhao Y."/>
        </authorList>
    </citation>
    <scope>NUCLEOTIDE SEQUENCE</scope>
</reference>
<dbReference type="PANTHER" id="PTHR33170:SF40">
    <property type="entry name" value="OS04G0557100 PROTEIN"/>
    <property type="match status" value="1"/>
</dbReference>
<dbReference type="Proteomes" id="UP000604825">
    <property type="component" value="Unassembled WGS sequence"/>
</dbReference>
<dbReference type="SUPFAM" id="SSF57756">
    <property type="entry name" value="Retrovirus zinc finger-like domains"/>
    <property type="match status" value="1"/>
</dbReference>
<evidence type="ECO:0000313" key="2">
    <source>
        <dbReference type="EMBL" id="CAD6226738.1"/>
    </source>
</evidence>
<keyword evidence="3" id="KW-1185">Reference proteome</keyword>
<feature type="compositionally biased region" description="Low complexity" evidence="1">
    <location>
        <begin position="8"/>
        <end position="53"/>
    </location>
</feature>
<evidence type="ECO:0008006" key="4">
    <source>
        <dbReference type="Google" id="ProtNLM"/>
    </source>
</evidence>
<feature type="region of interest" description="Disordered" evidence="1">
    <location>
        <begin position="1"/>
        <end position="53"/>
    </location>
</feature>
<comment type="caution">
    <text evidence="2">The sequence shown here is derived from an EMBL/GenBank/DDBJ whole genome shotgun (WGS) entry which is preliminary data.</text>
</comment>
<name>A0A811NUK5_9POAL</name>
<dbReference type="GO" id="GO:0008270">
    <property type="term" value="F:zinc ion binding"/>
    <property type="evidence" value="ECO:0007669"/>
    <property type="project" value="InterPro"/>
</dbReference>
<feature type="compositionally biased region" description="Polar residues" evidence="1">
    <location>
        <begin position="417"/>
        <end position="433"/>
    </location>
</feature>
<feature type="compositionally biased region" description="Low complexity" evidence="1">
    <location>
        <begin position="495"/>
        <end position="513"/>
    </location>
</feature>
<accession>A0A811NUK5</accession>
<sequence>MPPQAPSQQRGPPRQHVPPQQHVHQATSQQHIQPQHHTLQPQHQQVLQQQPTQTQVNLPVNQQQTTLHAPPKASAMEAQPSSFLGQQHVEQQQPSGKVSVGVGSTVNADVMQGSQIFQGSSSAAGPGEVQIENSVVDAANVGSAGVTQKTATTKICRRCGVKGHLMFECTATVFCDICRSSDHAMSRCSVLKQPKPVAQLVGQAADALAGFHIPHAPIQPTKRDSRLVLISTSGKNLTEEDVAAFLRVLVSNTFAWEVKRQSGSGFKVPFPTKGDLTKMTRFNAEMKEGVTLKFQEFKEDEEYFGRALPVVWMRVLNLPTILKEYMILWALGTLFGVTQDVDMVTSRASSFGRFAVAVLEPEAIPTKLDVIIGNRYFQLLFEVEPYLPNIGLRNIWNTRNDGNLDHGNGAPKDTEMGETQNHGDNTSSGASVANAKNNISMGKQVKDPEAQMDIDLSEDDLLGEENEVSEVARDFIGVKKRSLGECSSSAPARLPQQPSQTQQQQPVQTQQLTKGARVQAAGAFVPTGLDSQKKYNQQSSVLDEEQDEAALLLDGAAEGVITIDDQHLGILSDAMGEAGLSADGGTKKELGSMMTMVVLSDGELTPVRRSKRNADVADVHALEKAEKIAYRNLEEPQERLKPSNVVHSIDKEFESEEDEIDPDTSTISQLCGDSTEEVMNDNSAGPDGVLVDIPIKVAKNRKKKKLLNKKVPAKKKLFQ</sequence>
<feature type="region of interest" description="Disordered" evidence="1">
    <location>
        <begin position="401"/>
        <end position="433"/>
    </location>
</feature>
<organism evidence="2 3">
    <name type="scientific">Miscanthus lutarioriparius</name>
    <dbReference type="NCBI Taxonomy" id="422564"/>
    <lineage>
        <taxon>Eukaryota</taxon>
        <taxon>Viridiplantae</taxon>
        <taxon>Streptophyta</taxon>
        <taxon>Embryophyta</taxon>
        <taxon>Tracheophyta</taxon>
        <taxon>Spermatophyta</taxon>
        <taxon>Magnoliopsida</taxon>
        <taxon>Liliopsida</taxon>
        <taxon>Poales</taxon>
        <taxon>Poaceae</taxon>
        <taxon>PACMAD clade</taxon>
        <taxon>Panicoideae</taxon>
        <taxon>Andropogonodae</taxon>
        <taxon>Andropogoneae</taxon>
        <taxon>Saccharinae</taxon>
        <taxon>Miscanthus</taxon>
    </lineage>
</organism>
<dbReference type="EMBL" id="CAJGYO010000004">
    <property type="protein sequence ID" value="CAD6226738.1"/>
    <property type="molecule type" value="Genomic_DNA"/>
</dbReference>
<dbReference type="GO" id="GO:0003676">
    <property type="term" value="F:nucleic acid binding"/>
    <property type="evidence" value="ECO:0007669"/>
    <property type="project" value="InterPro"/>
</dbReference>
<protein>
    <recommendedName>
        <fullName evidence="4">CCHC-type domain-containing protein</fullName>
    </recommendedName>
</protein>
<evidence type="ECO:0000313" key="3">
    <source>
        <dbReference type="Proteomes" id="UP000604825"/>
    </source>
</evidence>
<gene>
    <name evidence="2" type="ORF">NCGR_LOCUS18478</name>
</gene>
<dbReference type="Gene3D" id="4.10.60.10">
    <property type="entry name" value="Zinc finger, CCHC-type"/>
    <property type="match status" value="1"/>
</dbReference>
<dbReference type="PANTHER" id="PTHR33170">
    <property type="entry name" value="DUF4283 DOMAIN-CONTAINING PROTEIN-RELATED"/>
    <property type="match status" value="1"/>
</dbReference>
<dbReference type="OrthoDB" id="695829at2759"/>
<feature type="region of interest" description="Disordered" evidence="1">
    <location>
        <begin position="486"/>
        <end position="515"/>
    </location>
</feature>